<evidence type="ECO:0000313" key="3">
    <source>
        <dbReference type="Proteomes" id="UP000199518"/>
    </source>
</evidence>
<dbReference type="SMART" id="SM00382">
    <property type="entry name" value="AAA"/>
    <property type="match status" value="1"/>
</dbReference>
<dbReference type="InterPro" id="IPR011704">
    <property type="entry name" value="ATPase_dyneun-rel_AAA"/>
</dbReference>
<dbReference type="PANTHER" id="PTHR42759">
    <property type="entry name" value="MOXR FAMILY PROTEIN"/>
    <property type="match status" value="1"/>
</dbReference>
<reference evidence="3" key="1">
    <citation type="submission" date="2016-10" db="EMBL/GenBank/DDBJ databases">
        <authorList>
            <person name="Varghese N."/>
            <person name="Submissions S."/>
        </authorList>
    </citation>
    <scope>NUCLEOTIDE SEQUENCE [LARGE SCALE GENOMIC DNA]</scope>
    <source>
        <strain evidence="3">DSM 26348</strain>
    </source>
</reference>
<dbReference type="STRING" id="1576369.SAMN05421753_10434"/>
<dbReference type="InterPro" id="IPR027417">
    <property type="entry name" value="P-loop_NTPase"/>
</dbReference>
<keyword evidence="3" id="KW-1185">Reference proteome</keyword>
<sequence>MAKKATANGRVESTGAEVKNPALQRPAAEILYADELVKLAAGCLNDPRPPGWKLTPQAVLRFVLGDPEHGLAPKFVGRRSFLERCVISLATNRGLMLIGEPGTAKSYLSELLAAAISRDSTLTIQGSAGTTEDNIRYSWNYALLVSEGPTERALVPAPLFLGMKFGKLVRFEEITRCPLEIQDVMLSILSDRVMAVPEFQDDDRMLFAQAGFNVIATANTRDRGVNEMSAALKRRFNFETVPPIADIQQEMELVQRESSRQLQRSGVPVTLPPEMAELLVTTFRELRQGKTIDGKGIEGISAVLSTAEAVSTGSAAAIHAYFLGSGTVQPAHLVQHMVGTILKDNPDDLKKVQHYFEHVVKKRTGHHWNAFYESRGELG</sequence>
<evidence type="ECO:0000259" key="1">
    <source>
        <dbReference type="SMART" id="SM00382"/>
    </source>
</evidence>
<dbReference type="Pfam" id="PF07728">
    <property type="entry name" value="AAA_5"/>
    <property type="match status" value="1"/>
</dbReference>
<dbReference type="InterPro" id="IPR003593">
    <property type="entry name" value="AAA+_ATPase"/>
</dbReference>
<dbReference type="OrthoDB" id="9768555at2"/>
<dbReference type="PANTHER" id="PTHR42759:SF1">
    <property type="entry name" value="MAGNESIUM-CHELATASE SUBUNIT CHLD"/>
    <property type="match status" value="1"/>
</dbReference>
<proteinExistence type="predicted"/>
<organism evidence="2 3">
    <name type="scientific">Planctomicrobium piriforme</name>
    <dbReference type="NCBI Taxonomy" id="1576369"/>
    <lineage>
        <taxon>Bacteria</taxon>
        <taxon>Pseudomonadati</taxon>
        <taxon>Planctomycetota</taxon>
        <taxon>Planctomycetia</taxon>
        <taxon>Planctomycetales</taxon>
        <taxon>Planctomycetaceae</taxon>
        <taxon>Planctomicrobium</taxon>
    </lineage>
</organism>
<evidence type="ECO:0000313" key="2">
    <source>
        <dbReference type="EMBL" id="SFH92622.1"/>
    </source>
</evidence>
<dbReference type="EMBL" id="FOQD01000004">
    <property type="protein sequence ID" value="SFH92622.1"/>
    <property type="molecule type" value="Genomic_DNA"/>
</dbReference>
<name>A0A1I3E0V0_9PLAN</name>
<dbReference type="Gene3D" id="3.40.50.300">
    <property type="entry name" value="P-loop containing nucleotide triphosphate hydrolases"/>
    <property type="match status" value="1"/>
</dbReference>
<feature type="domain" description="AAA+ ATPase" evidence="1">
    <location>
        <begin position="91"/>
        <end position="246"/>
    </location>
</feature>
<dbReference type="Proteomes" id="UP000199518">
    <property type="component" value="Unassembled WGS sequence"/>
</dbReference>
<dbReference type="AlphaFoldDB" id="A0A1I3E0V0"/>
<accession>A0A1I3E0V0</accession>
<dbReference type="RefSeq" id="WP_092048410.1">
    <property type="nucleotide sequence ID" value="NZ_FOQD01000004.1"/>
</dbReference>
<dbReference type="GO" id="GO:0005524">
    <property type="term" value="F:ATP binding"/>
    <property type="evidence" value="ECO:0007669"/>
    <property type="project" value="InterPro"/>
</dbReference>
<dbReference type="GO" id="GO:0016887">
    <property type="term" value="F:ATP hydrolysis activity"/>
    <property type="evidence" value="ECO:0007669"/>
    <property type="project" value="InterPro"/>
</dbReference>
<gene>
    <name evidence="2" type="ORF">SAMN05421753_10434</name>
</gene>
<dbReference type="InterPro" id="IPR050764">
    <property type="entry name" value="CbbQ/NirQ/NorQ/GpvN"/>
</dbReference>
<protein>
    <submittedName>
        <fullName evidence="2">MoxR-like ATPase</fullName>
    </submittedName>
</protein>
<dbReference type="SUPFAM" id="SSF52540">
    <property type="entry name" value="P-loop containing nucleoside triphosphate hydrolases"/>
    <property type="match status" value="1"/>
</dbReference>